<dbReference type="PANTHER" id="PTHR34098">
    <property type="entry name" value="F-BOX ONLY PROTEIN 47"/>
    <property type="match status" value="1"/>
</dbReference>
<organism evidence="2 3">
    <name type="scientific">Cricetulus griseus</name>
    <name type="common">Chinese hamster</name>
    <name type="synonym">Cricetulus barabensis griseus</name>
    <dbReference type="NCBI Taxonomy" id="10029"/>
    <lineage>
        <taxon>Eukaryota</taxon>
        <taxon>Metazoa</taxon>
        <taxon>Chordata</taxon>
        <taxon>Craniata</taxon>
        <taxon>Vertebrata</taxon>
        <taxon>Euteleostomi</taxon>
        <taxon>Mammalia</taxon>
        <taxon>Eutheria</taxon>
        <taxon>Euarchontoglires</taxon>
        <taxon>Glires</taxon>
        <taxon>Rodentia</taxon>
        <taxon>Myomorpha</taxon>
        <taxon>Muroidea</taxon>
        <taxon>Cricetidae</taxon>
        <taxon>Cricetinae</taxon>
        <taxon>Cricetulus</taxon>
    </lineage>
</organism>
<feature type="domain" description="FBXO47 ARM repeats region" evidence="1">
    <location>
        <begin position="1"/>
        <end position="164"/>
    </location>
</feature>
<sequence length="206" mass="23052">MVNQARLLYIIFGPTSPQDGQVIWQEMVEGPTDESSLKGLANAIKLLYDTGTKEWTADDVISLVDELSVVPREWLLENNARLLILSGNNICFTFMASKAGEGGAIELARLIVFLALVCEKELYCMDWTVRMMQKVCKVFSAAAERKSFLQSVANAFACVTMEMLQPIMSGERDDDDRGFLNLFHLLHAQANFHKEVLYLTMNASSS</sequence>
<dbReference type="AlphaFoldDB" id="G3H5W6"/>
<protein>
    <submittedName>
        <fullName evidence="2">F-box only protein 47</fullName>
    </submittedName>
</protein>
<dbReference type="PANTHER" id="PTHR34098:SF1">
    <property type="entry name" value="F-BOX ONLY PROTEIN 47"/>
    <property type="match status" value="1"/>
</dbReference>
<accession>G3H5W6</accession>
<dbReference type="Proteomes" id="UP000001075">
    <property type="component" value="Unassembled WGS sequence"/>
</dbReference>
<gene>
    <name evidence="2" type="ORF">I79_005711</name>
</gene>
<evidence type="ECO:0000313" key="2">
    <source>
        <dbReference type="EMBL" id="EGW05284.1"/>
    </source>
</evidence>
<evidence type="ECO:0000259" key="1">
    <source>
        <dbReference type="Pfam" id="PF24467"/>
    </source>
</evidence>
<dbReference type="EMBL" id="JH000166">
    <property type="protein sequence ID" value="EGW05284.1"/>
    <property type="molecule type" value="Genomic_DNA"/>
</dbReference>
<reference evidence="3" key="1">
    <citation type="journal article" date="2011" name="Nat. Biotechnol.">
        <title>The genomic sequence of the Chinese hamster ovary (CHO)-K1 cell line.</title>
        <authorList>
            <person name="Xu X."/>
            <person name="Nagarajan H."/>
            <person name="Lewis N.E."/>
            <person name="Pan S."/>
            <person name="Cai Z."/>
            <person name="Liu X."/>
            <person name="Chen W."/>
            <person name="Xie M."/>
            <person name="Wang W."/>
            <person name="Hammond S."/>
            <person name="Andersen M.R."/>
            <person name="Neff N."/>
            <person name="Passarelli B."/>
            <person name="Koh W."/>
            <person name="Fan H.C."/>
            <person name="Wang J."/>
            <person name="Gui Y."/>
            <person name="Lee K.H."/>
            <person name="Betenbaugh M.J."/>
            <person name="Quake S.R."/>
            <person name="Famili I."/>
            <person name="Palsson B.O."/>
            <person name="Wang J."/>
        </authorList>
    </citation>
    <scope>NUCLEOTIDE SEQUENCE [LARGE SCALE GENOMIC DNA]</scope>
    <source>
        <strain evidence="3">CHO K1 cell line</strain>
    </source>
</reference>
<proteinExistence type="predicted"/>
<dbReference type="eggNOG" id="ENOG502QV8T">
    <property type="taxonomic scope" value="Eukaryota"/>
</dbReference>
<dbReference type="STRING" id="10029.G3H5W6"/>
<name>G3H5W6_CRIGR</name>
<dbReference type="InterPro" id="IPR056622">
    <property type="entry name" value="ARM_FBXO47"/>
</dbReference>
<dbReference type="InterPro" id="IPR038946">
    <property type="entry name" value="FBXO47"/>
</dbReference>
<dbReference type="GlyGen" id="G3H5W6">
    <property type="glycosylation" value="1 site"/>
</dbReference>
<dbReference type="Pfam" id="PF24467">
    <property type="entry name" value="ARM_FBXO47"/>
    <property type="match status" value="1"/>
</dbReference>
<dbReference type="PaxDb" id="10029-XP_007615522.1"/>
<evidence type="ECO:0000313" key="3">
    <source>
        <dbReference type="Proteomes" id="UP000001075"/>
    </source>
</evidence>
<dbReference type="InParanoid" id="G3H5W6"/>